<name>A0A8S5NU52_9CAUD</name>
<proteinExistence type="predicted"/>
<dbReference type="InterPro" id="IPR020288">
    <property type="entry name" value="Sheath_initiator"/>
</dbReference>
<sequence>MIYRKLDENGDYTFGSNVNCYLSGAEAVRQAVVTRLRLLLYEWWEDLEDGLPLWQKILAQRDRTQAEKAIRDRIASTQHVTAIKTFDCQWNAETRSLSIAVAIDTEYGPAQINEVM</sequence>
<accession>A0A8S5NU52</accession>
<dbReference type="Pfam" id="PF10934">
    <property type="entry name" value="Sheath_initiator"/>
    <property type="match status" value="1"/>
</dbReference>
<evidence type="ECO:0000313" key="1">
    <source>
        <dbReference type="EMBL" id="DAD98278.1"/>
    </source>
</evidence>
<reference evidence="1" key="1">
    <citation type="journal article" date="2021" name="Proc. Natl. Acad. Sci. U.S.A.">
        <title>A Catalog of Tens of Thousands of Viruses from Human Metagenomes Reveals Hidden Associations with Chronic Diseases.</title>
        <authorList>
            <person name="Tisza M.J."/>
            <person name="Buck C.B."/>
        </authorList>
    </citation>
    <scope>NUCLEOTIDE SEQUENCE</scope>
    <source>
        <strain evidence="1">Ctiu99</strain>
    </source>
</reference>
<organism evidence="1">
    <name type="scientific">Myoviridae sp. ctiu99</name>
    <dbReference type="NCBI Taxonomy" id="2825158"/>
    <lineage>
        <taxon>Viruses</taxon>
        <taxon>Duplodnaviria</taxon>
        <taxon>Heunggongvirae</taxon>
        <taxon>Uroviricota</taxon>
        <taxon>Caudoviricetes</taxon>
    </lineage>
</organism>
<dbReference type="EMBL" id="BK015257">
    <property type="protein sequence ID" value="DAD98278.1"/>
    <property type="molecule type" value="Genomic_DNA"/>
</dbReference>
<protein>
    <submittedName>
        <fullName evidence="1">Uncharacterized protein</fullName>
    </submittedName>
</protein>